<comment type="caution">
    <text evidence="4">The sequence shown here is derived from an EMBL/GenBank/DDBJ whole genome shotgun (WGS) entry which is preliminary data.</text>
</comment>
<accession>A0ABS9LAQ9</accession>
<keyword evidence="2" id="KW-0378">Hydrolase</keyword>
<dbReference type="Pfam" id="PF13230">
    <property type="entry name" value="GATase_4"/>
    <property type="match status" value="1"/>
</dbReference>
<sequence>MCRHLAYLGNEAAIASVVIEPVRGLYRQAWAPRLQRYGTVNADGFGVGWYPDDGAPARYRRAVPMWADRSFADIARVTRTRCLLATVRSATPGMPPDESAAAPFASGRWLFSHNGAVDGGTASLEGLAAALPVSRLLTLESTVDSALLWALVLARLDGGEAPAPALGSVAADASAAAPGRYNFLLTDGERIAATAWGDTLFWTVRPHGTIVASEPADDLPDWNQAPDRTVLVATRGRVDIEPIHPARKETAAP</sequence>
<evidence type="ECO:0000313" key="4">
    <source>
        <dbReference type="EMBL" id="MCG2623668.1"/>
    </source>
</evidence>
<dbReference type="InterPro" id="IPR017932">
    <property type="entry name" value="GATase_2_dom"/>
</dbReference>
<dbReference type="InterPro" id="IPR032889">
    <property type="entry name" value="EgtC_Actinobacteria"/>
</dbReference>
<dbReference type="RefSeq" id="WP_237823266.1">
    <property type="nucleotide sequence ID" value="NZ_JAKLTQ010000015.1"/>
</dbReference>
<evidence type="ECO:0000259" key="3">
    <source>
        <dbReference type="PROSITE" id="PS51278"/>
    </source>
</evidence>
<dbReference type="SUPFAM" id="SSF56235">
    <property type="entry name" value="N-terminal nucleophile aminohydrolases (Ntn hydrolases)"/>
    <property type="match status" value="1"/>
</dbReference>
<dbReference type="PANTHER" id="PTHR43187">
    <property type="entry name" value="GLUTAMINE AMIDOTRANSFERASE DUG3-RELATED"/>
    <property type="match status" value="1"/>
</dbReference>
<dbReference type="PANTHER" id="PTHR43187:SF2">
    <property type="entry name" value="GAMMA-GLUTAMYL-HERCYNYLCYSTEINE SULFOXIDE HYDROLASE"/>
    <property type="match status" value="1"/>
</dbReference>
<evidence type="ECO:0000313" key="5">
    <source>
        <dbReference type="Proteomes" id="UP001165368"/>
    </source>
</evidence>
<dbReference type="EC" id="3.5.1.118" evidence="2"/>
<dbReference type="NCBIfam" id="TIGR03442">
    <property type="entry name" value="ergothioneine biosynthesis protein EgtC"/>
    <property type="match status" value="1"/>
</dbReference>
<comment type="catalytic activity">
    <reaction evidence="2">
        <text>gamma-L-glutamyl-hercynylcysteine S-oxide + H2O = S-(hercyn-2-yl)-L-cysteine S-oxide + L-glutamate</text>
        <dbReference type="Rhea" id="RHEA:42684"/>
        <dbReference type="ChEBI" id="CHEBI:15377"/>
        <dbReference type="ChEBI" id="CHEBI:29985"/>
        <dbReference type="ChEBI" id="CHEBI:82703"/>
        <dbReference type="ChEBI" id="CHEBI:82706"/>
        <dbReference type="EC" id="3.5.1.118"/>
    </reaction>
</comment>
<keyword evidence="1 2" id="KW-0315">Glutamine amidotransferase</keyword>
<gene>
    <name evidence="2 4" type="primary">egtC</name>
    <name evidence="4" type="ORF">LVY72_17380</name>
</gene>
<dbReference type="InterPro" id="IPR029055">
    <property type="entry name" value="Ntn_hydrolases_N"/>
</dbReference>
<proteinExistence type="inferred from homology"/>
<evidence type="ECO:0000256" key="2">
    <source>
        <dbReference type="HAMAP-Rule" id="MF_02036"/>
    </source>
</evidence>
<dbReference type="InterPro" id="IPR017808">
    <property type="entry name" value="EgtC"/>
</dbReference>
<comment type="function">
    <text evidence="2">Catalyzes the hydrolysis of the gamma-glutamyl amide bond of hercynyl-gamma-L-glutamyl-L-cysteine sulfoxide to produce hercynylcysteine sulfoxide, a step in the biosynthesis pathway of ergothioneine.</text>
</comment>
<dbReference type="HAMAP" id="MF_02036">
    <property type="entry name" value="EgtC"/>
    <property type="match status" value="1"/>
</dbReference>
<dbReference type="InterPro" id="IPR052373">
    <property type="entry name" value="Gamma-glu_amide_hydrolase"/>
</dbReference>
<comment type="pathway">
    <text evidence="2">Amino-acid biosynthesis; ergothioneine biosynthesis.</text>
</comment>
<dbReference type="InterPro" id="IPR026869">
    <property type="entry name" value="EgtC-like"/>
</dbReference>
<evidence type="ECO:0000256" key="1">
    <source>
        <dbReference type="ARBA" id="ARBA00022962"/>
    </source>
</evidence>
<reference evidence="4" key="1">
    <citation type="submission" date="2022-01" db="EMBL/GenBank/DDBJ databases">
        <authorList>
            <person name="Jo J.-H."/>
            <person name="Im W.-T."/>
        </authorList>
    </citation>
    <scope>NUCLEOTIDE SEQUENCE</scope>
    <source>
        <strain evidence="4">I2-34</strain>
    </source>
</reference>
<dbReference type="CDD" id="cd01908">
    <property type="entry name" value="YafJ"/>
    <property type="match status" value="1"/>
</dbReference>
<keyword evidence="5" id="KW-1185">Reference proteome</keyword>
<feature type="domain" description="Glutamine amidotransferase type-2" evidence="3">
    <location>
        <begin position="2"/>
        <end position="253"/>
    </location>
</feature>
<name>A0ABS9LAQ9_9MICC</name>
<dbReference type="PROSITE" id="PS51278">
    <property type="entry name" value="GATASE_TYPE_2"/>
    <property type="match status" value="1"/>
</dbReference>
<organism evidence="4 5">
    <name type="scientific">Arthrobacter hankyongi</name>
    <dbReference type="NCBI Taxonomy" id="2904801"/>
    <lineage>
        <taxon>Bacteria</taxon>
        <taxon>Bacillati</taxon>
        <taxon>Actinomycetota</taxon>
        <taxon>Actinomycetes</taxon>
        <taxon>Micrococcales</taxon>
        <taxon>Micrococcaceae</taxon>
        <taxon>Arthrobacter</taxon>
    </lineage>
</organism>
<protein>
    <recommendedName>
        <fullName evidence="2">Gamma-glutamyl-hercynylcysteine sulfoxide hydrolase</fullName>
        <ecNumber evidence="2">3.5.1.118</ecNumber>
    </recommendedName>
    <alternativeName>
        <fullName evidence="2">Gamma-glutamyl hercynylcysteine S-oxide hydrolase</fullName>
    </alternativeName>
</protein>
<dbReference type="Proteomes" id="UP001165368">
    <property type="component" value="Unassembled WGS sequence"/>
</dbReference>
<dbReference type="Gene3D" id="3.60.20.10">
    <property type="entry name" value="Glutamine Phosphoribosylpyrophosphate, subunit 1, domain 1"/>
    <property type="match status" value="1"/>
</dbReference>
<dbReference type="EMBL" id="JAKLTQ010000015">
    <property type="protein sequence ID" value="MCG2623668.1"/>
    <property type="molecule type" value="Genomic_DNA"/>
</dbReference>